<reference evidence="1" key="1">
    <citation type="submission" date="2011-08" db="EMBL/GenBank/DDBJ databases">
        <title>Complete sequence of plasmid 2 of Streptomyces violaceusniger Tu 4113.</title>
        <authorList>
            <consortium name="US DOE Joint Genome Institute"/>
            <person name="Lucas S."/>
            <person name="Han J."/>
            <person name="Lapidus A."/>
            <person name="Cheng J.-F."/>
            <person name="Goodwin L."/>
            <person name="Pitluck S."/>
            <person name="Peters L."/>
            <person name="Ivanova N."/>
            <person name="Daligault H."/>
            <person name="Detter J.C."/>
            <person name="Han C."/>
            <person name="Tapia R."/>
            <person name="Land M."/>
            <person name="Hauser L."/>
            <person name="Kyrpides N."/>
            <person name="Ivanova N."/>
            <person name="Pagani I."/>
            <person name="Hagen A."/>
            <person name="Katz L."/>
            <person name="Fiedler H.-P."/>
            <person name="Keasling J."/>
            <person name="Fortman J."/>
            <person name="Woyke T."/>
        </authorList>
    </citation>
    <scope>NUCLEOTIDE SEQUENCE [LARGE SCALE GENOMIC DNA]</scope>
    <source>
        <strain evidence="1">Tu 4113</strain>
        <plasmid evidence="1">pSTRVI02</plasmid>
    </source>
</reference>
<geneLocation type="plasmid" evidence="1 2">
    <name>pSTRVI02</name>
</geneLocation>
<gene>
    <name evidence="1" type="ORF">Strvi_0055</name>
</gene>
<evidence type="ECO:0000313" key="1">
    <source>
        <dbReference type="EMBL" id="AEM88831.1"/>
    </source>
</evidence>
<name>G2PHN0_STRV4</name>
<keyword evidence="2" id="KW-1185">Reference proteome</keyword>
<sequence length="134" mass="14956">MKTVLISQARRELGKLLREAQEDKEVPFTVTLRHSPACVGAPREWFKRACRGLNPAPTIRSVTLAFPEQPVHDAQRGQLAHMVQAVVEEGAFFELKRVWGMACVLVPIPWYNERVKAIGPPAGETPEEEQEAGT</sequence>
<proteinExistence type="predicted"/>
<dbReference type="EMBL" id="CP002996">
    <property type="protein sequence ID" value="AEM88831.1"/>
    <property type="molecule type" value="Genomic_DNA"/>
</dbReference>
<dbReference type="Proteomes" id="UP000008703">
    <property type="component" value="Plasmid pSTRVI02"/>
</dbReference>
<dbReference type="KEGG" id="svl:Strvi_0055"/>
<evidence type="ECO:0000313" key="2">
    <source>
        <dbReference type="Proteomes" id="UP000008703"/>
    </source>
</evidence>
<accession>G2PHN0</accession>
<protein>
    <submittedName>
        <fullName evidence="1">Uncharacterized protein</fullName>
    </submittedName>
</protein>
<dbReference type="HOGENOM" id="CLU_1895102_0_0_11"/>
<dbReference type="RefSeq" id="WP_014043766.1">
    <property type="nucleotide sequence ID" value="NC_015952.1"/>
</dbReference>
<dbReference type="AlphaFoldDB" id="G2PHN0"/>
<keyword evidence="1" id="KW-0614">Plasmid</keyword>
<organism evidence="1 2">
    <name type="scientific">Streptomyces violaceusniger (strain Tu 4113)</name>
    <dbReference type="NCBI Taxonomy" id="653045"/>
    <lineage>
        <taxon>Bacteria</taxon>
        <taxon>Bacillati</taxon>
        <taxon>Actinomycetota</taxon>
        <taxon>Actinomycetes</taxon>
        <taxon>Kitasatosporales</taxon>
        <taxon>Streptomycetaceae</taxon>
        <taxon>Streptomyces</taxon>
        <taxon>Streptomyces violaceusniger group</taxon>
    </lineage>
</organism>